<comment type="subcellular location">
    <subcellularLocation>
        <location evidence="1">Membrane</location>
        <topology evidence="1">Multi-pass membrane protein</topology>
    </subcellularLocation>
</comment>
<dbReference type="AlphaFoldDB" id="A0A6P8I3L7"/>
<dbReference type="GO" id="GO:0004930">
    <property type="term" value="F:G protein-coupled receptor activity"/>
    <property type="evidence" value="ECO:0007669"/>
    <property type="project" value="UniProtKB-KW"/>
</dbReference>
<dbReference type="PROSITE" id="PS50262">
    <property type="entry name" value="G_PROTEIN_RECEP_F1_2"/>
    <property type="match status" value="1"/>
</dbReference>
<sequence>MLVLSGTFSSIMQLESLNHTPNFSISAANSVLMCPVPTPDSTASNIAKTIAYGLIFLLSIVGNSFILLIIYKEKDLRSTTNFLIANMSVSDLLASVFFMPIAILEIHNGHRSWPIVGLTGSILCKLVYFIHDVSVAVSVESLTFISIDRFCGIVQPHRRKPFVGRVKKVVLFIWLNALVLHSPFLYAFQLTNYKEKSYCLMIWPTSIDSSLVNKAFFLTLIVILFVLPLGIIVVVQSLIIRKFHRQKMPRGLSCEARLRRHRRNRKVVAMVLAVIVVFFSCWSPIIVYSFIVLFKRGTCSVSVLFRFIASFIVESNKAWNFFIYLIFNNTYRRALANLFRCGKKNVYNGEISSHARQIEIEAPQALNTQEGDCLYY</sequence>
<feature type="transmembrane region" description="Helical" evidence="9">
    <location>
        <begin position="169"/>
        <end position="188"/>
    </location>
</feature>
<evidence type="ECO:0000256" key="7">
    <source>
        <dbReference type="ARBA" id="ARBA00023224"/>
    </source>
</evidence>
<dbReference type="PANTHER" id="PTHR24243">
    <property type="entry name" value="G-PROTEIN COUPLED RECEPTOR"/>
    <property type="match status" value="1"/>
</dbReference>
<keyword evidence="7 8" id="KW-0807">Transducer</keyword>
<reference evidence="12" key="1">
    <citation type="submission" date="2025-08" db="UniProtKB">
        <authorList>
            <consortium name="RefSeq"/>
        </authorList>
    </citation>
    <scope>IDENTIFICATION</scope>
    <source>
        <tissue evidence="12">Tentacle</tissue>
    </source>
</reference>
<evidence type="ECO:0000256" key="9">
    <source>
        <dbReference type="SAM" id="Phobius"/>
    </source>
</evidence>
<keyword evidence="4 8" id="KW-0297">G-protein coupled receptor</keyword>
<feature type="transmembrane region" description="Helical" evidence="9">
    <location>
        <begin position="50"/>
        <end position="71"/>
    </location>
</feature>
<evidence type="ECO:0000256" key="4">
    <source>
        <dbReference type="ARBA" id="ARBA00023040"/>
    </source>
</evidence>
<accession>A0A6P8I3L7</accession>
<feature type="transmembrane region" description="Helical" evidence="9">
    <location>
        <begin position="126"/>
        <end position="148"/>
    </location>
</feature>
<dbReference type="InterPro" id="IPR000276">
    <property type="entry name" value="GPCR_Rhodpsn"/>
</dbReference>
<gene>
    <name evidence="12" type="primary">LOC116298747</name>
</gene>
<keyword evidence="5 9" id="KW-0472">Membrane</keyword>
<feature type="transmembrane region" description="Helical" evidence="9">
    <location>
        <begin position="267"/>
        <end position="291"/>
    </location>
</feature>
<evidence type="ECO:0000259" key="10">
    <source>
        <dbReference type="PROSITE" id="PS50262"/>
    </source>
</evidence>
<evidence type="ECO:0000256" key="8">
    <source>
        <dbReference type="RuleBase" id="RU000688"/>
    </source>
</evidence>
<evidence type="ECO:0000256" key="1">
    <source>
        <dbReference type="ARBA" id="ARBA00004141"/>
    </source>
</evidence>
<evidence type="ECO:0000256" key="2">
    <source>
        <dbReference type="ARBA" id="ARBA00022692"/>
    </source>
</evidence>
<dbReference type="PANTHER" id="PTHR24243:SF208">
    <property type="entry name" value="PYROKININ-1 RECEPTOR"/>
    <property type="match status" value="1"/>
</dbReference>
<dbReference type="GO" id="GO:0016020">
    <property type="term" value="C:membrane"/>
    <property type="evidence" value="ECO:0007669"/>
    <property type="project" value="UniProtKB-SubCell"/>
</dbReference>
<evidence type="ECO:0000256" key="5">
    <source>
        <dbReference type="ARBA" id="ARBA00023136"/>
    </source>
</evidence>
<organism evidence="11 12">
    <name type="scientific">Actinia tenebrosa</name>
    <name type="common">Australian red waratah sea anemone</name>
    <dbReference type="NCBI Taxonomy" id="6105"/>
    <lineage>
        <taxon>Eukaryota</taxon>
        <taxon>Metazoa</taxon>
        <taxon>Cnidaria</taxon>
        <taxon>Anthozoa</taxon>
        <taxon>Hexacorallia</taxon>
        <taxon>Actiniaria</taxon>
        <taxon>Actiniidae</taxon>
        <taxon>Actinia</taxon>
    </lineage>
</organism>
<dbReference type="Gene3D" id="1.20.1070.10">
    <property type="entry name" value="Rhodopsin 7-helix transmembrane proteins"/>
    <property type="match status" value="1"/>
</dbReference>
<dbReference type="SMART" id="SM01381">
    <property type="entry name" value="7TM_GPCR_Srsx"/>
    <property type="match status" value="1"/>
</dbReference>
<evidence type="ECO:0000313" key="11">
    <source>
        <dbReference type="Proteomes" id="UP000515163"/>
    </source>
</evidence>
<dbReference type="FunFam" id="1.20.1070.10:FF:000291">
    <property type="entry name" value="Predicted protein"/>
    <property type="match status" value="1"/>
</dbReference>
<protein>
    <submittedName>
        <fullName evidence="12">Tachykinin-like peptides receptor 86C</fullName>
    </submittedName>
</protein>
<evidence type="ECO:0000256" key="6">
    <source>
        <dbReference type="ARBA" id="ARBA00023170"/>
    </source>
</evidence>
<evidence type="ECO:0000313" key="12">
    <source>
        <dbReference type="RefSeq" id="XP_031563149.1"/>
    </source>
</evidence>
<dbReference type="CDD" id="cd00637">
    <property type="entry name" value="7tm_classA_rhodopsin-like"/>
    <property type="match status" value="1"/>
</dbReference>
<dbReference type="PRINTS" id="PR00237">
    <property type="entry name" value="GPCRRHODOPSN"/>
</dbReference>
<feature type="transmembrane region" description="Helical" evidence="9">
    <location>
        <begin position="215"/>
        <end position="240"/>
    </location>
</feature>
<dbReference type="KEGG" id="aten:116298747"/>
<dbReference type="InterPro" id="IPR017452">
    <property type="entry name" value="GPCR_Rhodpsn_7TM"/>
</dbReference>
<feature type="transmembrane region" description="Helical" evidence="9">
    <location>
        <begin position="303"/>
        <end position="327"/>
    </location>
</feature>
<dbReference type="Proteomes" id="UP000515163">
    <property type="component" value="Unplaced"/>
</dbReference>
<dbReference type="PROSITE" id="PS00237">
    <property type="entry name" value="G_PROTEIN_RECEP_F1_1"/>
    <property type="match status" value="1"/>
</dbReference>
<dbReference type="SUPFAM" id="SSF81321">
    <property type="entry name" value="Family A G protein-coupled receptor-like"/>
    <property type="match status" value="1"/>
</dbReference>
<keyword evidence="6 8" id="KW-0675">Receptor</keyword>
<name>A0A6P8I3L7_ACTTE</name>
<dbReference type="GeneID" id="116298747"/>
<feature type="transmembrane region" description="Helical" evidence="9">
    <location>
        <begin position="83"/>
        <end position="106"/>
    </location>
</feature>
<keyword evidence="3 9" id="KW-1133">Transmembrane helix</keyword>
<keyword evidence="2 8" id="KW-0812">Transmembrane</keyword>
<keyword evidence="11" id="KW-1185">Reference proteome</keyword>
<dbReference type="RefSeq" id="XP_031563149.1">
    <property type="nucleotide sequence ID" value="XM_031707289.1"/>
</dbReference>
<dbReference type="InParanoid" id="A0A6P8I3L7"/>
<dbReference type="Pfam" id="PF00001">
    <property type="entry name" value="7tm_1"/>
    <property type="match status" value="1"/>
</dbReference>
<proteinExistence type="inferred from homology"/>
<comment type="similarity">
    <text evidence="8">Belongs to the G-protein coupled receptor 1 family.</text>
</comment>
<feature type="domain" description="G-protein coupled receptors family 1 profile" evidence="10">
    <location>
        <begin position="62"/>
        <end position="324"/>
    </location>
</feature>
<evidence type="ECO:0000256" key="3">
    <source>
        <dbReference type="ARBA" id="ARBA00022989"/>
    </source>
</evidence>
<dbReference type="OrthoDB" id="5987936at2759"/>